<evidence type="ECO:0000259" key="2">
    <source>
        <dbReference type="Pfam" id="PF04453"/>
    </source>
</evidence>
<feature type="domain" description="LptD C-terminal" evidence="2">
    <location>
        <begin position="338"/>
        <end position="699"/>
    </location>
</feature>
<dbReference type="Pfam" id="PF04453">
    <property type="entry name" value="LptD"/>
    <property type="match status" value="1"/>
</dbReference>
<dbReference type="GO" id="GO:0043165">
    <property type="term" value="P:Gram-negative-bacterium-type cell outer membrane assembly"/>
    <property type="evidence" value="ECO:0007669"/>
    <property type="project" value="UniProtKB-UniRule"/>
</dbReference>
<protein>
    <recommendedName>
        <fullName evidence="1">LPS-assembly protein LptD</fullName>
    </recommendedName>
</protein>
<dbReference type="InterPro" id="IPR007543">
    <property type="entry name" value="LptD_C"/>
</dbReference>
<name>A0A368L487_9BURK</name>
<keyword evidence="4" id="KW-1185">Reference proteome</keyword>
<reference evidence="3 4" key="1">
    <citation type="journal article" date="2018" name="Int. J. Syst. Evol. Microbiol.">
        <title>Parvibium lacunae gen. nov., sp. nov., a new member of the family Alcaligenaceae isolated from a freshwater pond.</title>
        <authorList>
            <person name="Chen W.M."/>
            <person name="Xie P.B."/>
            <person name="Hsu M.Y."/>
            <person name="Sheu S.Y."/>
        </authorList>
    </citation>
    <scope>NUCLEOTIDE SEQUENCE [LARGE SCALE GENOMIC DNA]</scope>
    <source>
        <strain evidence="3 4">KMB9</strain>
    </source>
</reference>
<gene>
    <name evidence="1" type="primary">lptD</name>
    <name evidence="3" type="ORF">DU000_06115</name>
</gene>
<dbReference type="PANTHER" id="PTHR30189">
    <property type="entry name" value="LPS-ASSEMBLY PROTEIN"/>
    <property type="match status" value="1"/>
</dbReference>
<comment type="similarity">
    <text evidence="1">Belongs to the LptD family.</text>
</comment>
<evidence type="ECO:0000313" key="3">
    <source>
        <dbReference type="EMBL" id="RCS58391.1"/>
    </source>
</evidence>
<dbReference type="GO" id="GO:0009279">
    <property type="term" value="C:cell outer membrane"/>
    <property type="evidence" value="ECO:0007669"/>
    <property type="project" value="UniProtKB-SubCell"/>
</dbReference>
<comment type="subunit">
    <text evidence="1">Component of the lipopolysaccharide transport and assembly complex. Interacts with LptE and LptA.</text>
</comment>
<dbReference type="EMBL" id="QPGB01000002">
    <property type="protein sequence ID" value="RCS58391.1"/>
    <property type="molecule type" value="Genomic_DNA"/>
</dbReference>
<dbReference type="Proteomes" id="UP000252357">
    <property type="component" value="Unassembled WGS sequence"/>
</dbReference>
<evidence type="ECO:0000256" key="1">
    <source>
        <dbReference type="HAMAP-Rule" id="MF_01411"/>
    </source>
</evidence>
<keyword evidence="1" id="KW-0732">Signal</keyword>
<keyword evidence="1" id="KW-0998">Cell outer membrane</keyword>
<comment type="subcellular location">
    <subcellularLocation>
        <location evidence="1">Cell outer membrane</location>
    </subcellularLocation>
</comment>
<proteinExistence type="inferred from homology"/>
<comment type="caution">
    <text evidence="3">The sequence shown here is derived from an EMBL/GenBank/DDBJ whole genome shotgun (WGS) entry which is preliminary data.</text>
</comment>
<dbReference type="InterPro" id="IPR020889">
    <property type="entry name" value="LipoPS_assembly_LptD"/>
</dbReference>
<organism evidence="3 4">
    <name type="scientific">Parvibium lacunae</name>
    <dbReference type="NCBI Taxonomy" id="1888893"/>
    <lineage>
        <taxon>Bacteria</taxon>
        <taxon>Pseudomonadati</taxon>
        <taxon>Pseudomonadota</taxon>
        <taxon>Betaproteobacteria</taxon>
        <taxon>Burkholderiales</taxon>
        <taxon>Alcaligenaceae</taxon>
        <taxon>Parvibium</taxon>
    </lineage>
</organism>
<comment type="function">
    <text evidence="1">Together with LptE, is involved in the assembly of lipopolysaccharide (LPS) at the surface of the outer membrane.</text>
</comment>
<dbReference type="GO" id="GO:0015920">
    <property type="term" value="P:lipopolysaccharide transport"/>
    <property type="evidence" value="ECO:0007669"/>
    <property type="project" value="InterPro"/>
</dbReference>
<keyword evidence="1" id="KW-0472">Membrane</keyword>
<sequence>MRIRALFSLLPSSMLRQLTLLGGLTLSSGGAGIMIVPVVMAASPTQLRNAITDTPASQGDNTACESPPASWQAEPVGSVSLKLSTTLLPPLSAEETTRFLMAEQITGSPTQELQAVGQAEMRMPGTVLKAAEIRYNTFTDTLYAEREVRLYRDGNFFTGDQLSLKLDTRQGELQRPEFVLPANNGRGQARSLTFLNQEQTQLKQAEYSTCPANKRDWYVRAEELTLDAAEQQASGKEGTLYFKDVPILYLPRYRFGLGEQRRTGFLAPYFSSSSRSGFQLTTPFYINLAPNRDLTLLPRYYTRRGEQLGADFRYLGEQNRMGQLRAEYLPKDQEQGRARYSYSWQHAELLAPRLTLTGNFNQVSDDTYFTDFSRTLAASSQSFLPRDLGLSYLHPTGTSYLRLSNFQTLQNASTPITPPYARLPQVGSQQRWVDWFGLDAGLTVEATRFSHSTLQTGERYLAIPSLSYPLTRSYGFVVPKVSLHTTYYALDANSGLNLAQSNAQREVPIYSLDSGLIFERSTSLFGNRVSQTLEPRLFYLRAPYRNQSNLPNFDSALADINFAQIFAENAFSGQDRVADADQLTTALTTRFITDSTGQERLRLAIAQRFNFQSPVVTLPGGSPSNERKSDLLFAGYGQLSRTTYLDSGLQLNAQDNSARRYNTSIRYIPARGKSIAATYRYREAELRQVDIAGQWPLTESLYAVGRVNYSLLDRQSVENVLGVEYNGGCWIIRAVGQRFASAANTSTTSFFLQLELSGFGALGSNPSEILRRNIPGYSILNNRDSNSSRFTHYE</sequence>
<dbReference type="PANTHER" id="PTHR30189:SF1">
    <property type="entry name" value="LPS-ASSEMBLY PROTEIN LPTD"/>
    <property type="match status" value="1"/>
</dbReference>
<dbReference type="InterPro" id="IPR050218">
    <property type="entry name" value="LptD"/>
</dbReference>
<comment type="caution">
    <text evidence="1">Lacks conserved residue(s) required for the propagation of feature annotation.</text>
</comment>
<dbReference type="HAMAP" id="MF_01411">
    <property type="entry name" value="LPS_assembly_LptD"/>
    <property type="match status" value="1"/>
</dbReference>
<dbReference type="AlphaFoldDB" id="A0A368L487"/>
<dbReference type="OrthoDB" id="9760225at2"/>
<dbReference type="GO" id="GO:1990351">
    <property type="term" value="C:transporter complex"/>
    <property type="evidence" value="ECO:0007669"/>
    <property type="project" value="TreeGrafter"/>
</dbReference>
<accession>A0A368L487</accession>
<evidence type="ECO:0000313" key="4">
    <source>
        <dbReference type="Proteomes" id="UP000252357"/>
    </source>
</evidence>